<proteinExistence type="predicted"/>
<dbReference type="RefSeq" id="WP_367955253.1">
    <property type="nucleotide sequence ID" value="NZ_JBDPGJ010000004.1"/>
</dbReference>
<dbReference type="Gene3D" id="3.40.630.30">
    <property type="match status" value="1"/>
</dbReference>
<comment type="caution">
    <text evidence="2">The sequence shown here is derived from an EMBL/GenBank/DDBJ whole genome shotgun (WGS) entry which is preliminary data.</text>
</comment>
<dbReference type="PROSITE" id="PS51186">
    <property type="entry name" value="GNAT"/>
    <property type="match status" value="1"/>
</dbReference>
<name>A0ABV3SKR1_9HYPH</name>
<reference evidence="2 3" key="1">
    <citation type="submission" date="2024-05" db="EMBL/GenBank/DDBJ databases">
        <authorList>
            <person name="Jiang F."/>
        </authorList>
    </citation>
    <scope>NUCLEOTIDE SEQUENCE [LARGE SCALE GENOMIC DNA]</scope>
    <source>
        <strain evidence="2 3">LZ166</strain>
    </source>
</reference>
<feature type="domain" description="N-acetyltransferase" evidence="1">
    <location>
        <begin position="18"/>
        <end position="156"/>
    </location>
</feature>
<dbReference type="InterPro" id="IPR016181">
    <property type="entry name" value="Acyl_CoA_acyltransferase"/>
</dbReference>
<accession>A0ABV3SKR1</accession>
<keyword evidence="3" id="KW-1185">Reference proteome</keyword>
<dbReference type="EMBL" id="JBDPGJ010000004">
    <property type="protein sequence ID" value="MEX0407370.1"/>
    <property type="molecule type" value="Genomic_DNA"/>
</dbReference>
<evidence type="ECO:0000313" key="2">
    <source>
        <dbReference type="EMBL" id="MEX0407370.1"/>
    </source>
</evidence>
<evidence type="ECO:0000313" key="3">
    <source>
        <dbReference type="Proteomes" id="UP001556692"/>
    </source>
</evidence>
<sequence>MKLQCYETGEFSWPEGDYVISTERHRIDPAALVDFYRAEAYWGGSLEPGRFLCAVESSLPMGAYTAGGAVAGFCRVVTDGAMFAYLRDVLILPEHRGKGLGLALCRRALEHPDLARINNWLLRTKDAQALYARLGFGPVEMSEGYMRRQTAPVAWR</sequence>
<dbReference type="PANTHER" id="PTHR43233">
    <property type="entry name" value="FAMILY N-ACETYLTRANSFERASE, PUTATIVE (AFU_ORTHOLOGUE AFUA_6G03350)-RELATED"/>
    <property type="match status" value="1"/>
</dbReference>
<dbReference type="InterPro" id="IPR000182">
    <property type="entry name" value="GNAT_dom"/>
</dbReference>
<dbReference type="PANTHER" id="PTHR43233:SF1">
    <property type="entry name" value="FAMILY N-ACETYLTRANSFERASE, PUTATIVE (AFU_ORTHOLOGUE AFUA_6G03350)-RELATED"/>
    <property type="match status" value="1"/>
</dbReference>
<gene>
    <name evidence="2" type="ORF">ABGN05_17060</name>
</gene>
<dbReference type="Proteomes" id="UP001556692">
    <property type="component" value="Unassembled WGS sequence"/>
</dbReference>
<evidence type="ECO:0000259" key="1">
    <source>
        <dbReference type="PROSITE" id="PS51186"/>
    </source>
</evidence>
<dbReference type="SUPFAM" id="SSF55729">
    <property type="entry name" value="Acyl-CoA N-acyltransferases (Nat)"/>
    <property type="match status" value="1"/>
</dbReference>
<dbReference type="InterPro" id="IPR053144">
    <property type="entry name" value="Acetyltransferase_Butenolide"/>
</dbReference>
<dbReference type="CDD" id="cd04301">
    <property type="entry name" value="NAT_SF"/>
    <property type="match status" value="1"/>
</dbReference>
<protein>
    <submittedName>
        <fullName evidence="2">GNAT family N-acetyltransferase</fullName>
    </submittedName>
</protein>
<organism evidence="2 3">
    <name type="scientific">Aquibium pacificus</name>
    <dbReference type="NCBI Taxonomy" id="3153579"/>
    <lineage>
        <taxon>Bacteria</taxon>
        <taxon>Pseudomonadati</taxon>
        <taxon>Pseudomonadota</taxon>
        <taxon>Alphaproteobacteria</taxon>
        <taxon>Hyphomicrobiales</taxon>
        <taxon>Phyllobacteriaceae</taxon>
        <taxon>Aquibium</taxon>
    </lineage>
</organism>
<dbReference type="Pfam" id="PF13508">
    <property type="entry name" value="Acetyltransf_7"/>
    <property type="match status" value="1"/>
</dbReference>